<dbReference type="Pfam" id="PF00106">
    <property type="entry name" value="adh_short"/>
    <property type="match status" value="1"/>
</dbReference>
<comment type="caution">
    <text evidence="3">The sequence shown here is derived from an EMBL/GenBank/DDBJ whole genome shotgun (WGS) entry which is preliminary data.</text>
</comment>
<dbReference type="InterPro" id="IPR036291">
    <property type="entry name" value="NAD(P)-bd_dom_sf"/>
</dbReference>
<reference evidence="3 4" key="1">
    <citation type="submission" date="2023-08" db="EMBL/GenBank/DDBJ databases">
        <title>Black Yeasts Isolated from many extreme environments.</title>
        <authorList>
            <person name="Coleine C."/>
            <person name="Stajich J.E."/>
            <person name="Selbmann L."/>
        </authorList>
    </citation>
    <scope>NUCLEOTIDE SEQUENCE [LARGE SCALE GENOMIC DNA]</scope>
    <source>
        <strain evidence="3 4">CCFEE 5885</strain>
    </source>
</reference>
<evidence type="ECO:0000256" key="2">
    <source>
        <dbReference type="ARBA" id="ARBA00023002"/>
    </source>
</evidence>
<evidence type="ECO:0000256" key="1">
    <source>
        <dbReference type="ARBA" id="ARBA00006484"/>
    </source>
</evidence>
<dbReference type="PANTHER" id="PTHR42901">
    <property type="entry name" value="ALCOHOL DEHYDROGENASE"/>
    <property type="match status" value="1"/>
</dbReference>
<comment type="similarity">
    <text evidence="1">Belongs to the short-chain dehydrogenases/reductases (SDR) family.</text>
</comment>
<sequence>MSDPHLAALNNFTSTRHGPTIPANLYLPSTPLPEGFSLLILGASEGVGEHIAYAYARAGASKVIISARRLPNLERVKSELHNLNVSIRVEVFSCDVASATSVAALSLFVKEKSGRLDCVVVNAAYAPPITLRAHLDQPEDIQRAFNVNCQGSFNAAHYFIPLLLSSPHGARQFFAIGSMAGSIRRGHIANMGYCVSKMALTRMIEYLHEQYSSESAGGLFAVTIHPGAVNTEMAKGNTPESFIPYLVDDVGLCGAFCVSLTKRVSDGGLRWLGGRFVSATWDIDELLAKETKIAEGDLLKFALVLE</sequence>
<dbReference type="PRINTS" id="PR00081">
    <property type="entry name" value="GDHRDH"/>
</dbReference>
<protein>
    <recommendedName>
        <fullName evidence="5">NAD(P)-binding protein</fullName>
    </recommendedName>
</protein>
<name>A0ABR0KL60_9EURO</name>
<dbReference type="PANTHER" id="PTHR42901:SF1">
    <property type="entry name" value="ALCOHOL DEHYDROGENASE"/>
    <property type="match status" value="1"/>
</dbReference>
<keyword evidence="4" id="KW-1185">Reference proteome</keyword>
<dbReference type="EMBL" id="JAVRRG010000009">
    <property type="protein sequence ID" value="KAK5099617.1"/>
    <property type="molecule type" value="Genomic_DNA"/>
</dbReference>
<evidence type="ECO:0008006" key="5">
    <source>
        <dbReference type="Google" id="ProtNLM"/>
    </source>
</evidence>
<evidence type="ECO:0000313" key="4">
    <source>
        <dbReference type="Proteomes" id="UP001345013"/>
    </source>
</evidence>
<dbReference type="SUPFAM" id="SSF51735">
    <property type="entry name" value="NAD(P)-binding Rossmann-fold domains"/>
    <property type="match status" value="1"/>
</dbReference>
<gene>
    <name evidence="3" type="ORF">LTR24_001276</name>
</gene>
<keyword evidence="2" id="KW-0560">Oxidoreductase</keyword>
<dbReference type="Gene3D" id="3.40.50.720">
    <property type="entry name" value="NAD(P)-binding Rossmann-like Domain"/>
    <property type="match status" value="1"/>
</dbReference>
<dbReference type="InterPro" id="IPR002347">
    <property type="entry name" value="SDR_fam"/>
</dbReference>
<evidence type="ECO:0000313" key="3">
    <source>
        <dbReference type="EMBL" id="KAK5099617.1"/>
    </source>
</evidence>
<dbReference type="CDD" id="cd05233">
    <property type="entry name" value="SDR_c"/>
    <property type="match status" value="1"/>
</dbReference>
<proteinExistence type="inferred from homology"/>
<accession>A0ABR0KL60</accession>
<dbReference type="Proteomes" id="UP001345013">
    <property type="component" value="Unassembled WGS sequence"/>
</dbReference>
<organism evidence="3 4">
    <name type="scientific">Lithohypha guttulata</name>
    <dbReference type="NCBI Taxonomy" id="1690604"/>
    <lineage>
        <taxon>Eukaryota</taxon>
        <taxon>Fungi</taxon>
        <taxon>Dikarya</taxon>
        <taxon>Ascomycota</taxon>
        <taxon>Pezizomycotina</taxon>
        <taxon>Eurotiomycetes</taxon>
        <taxon>Chaetothyriomycetidae</taxon>
        <taxon>Chaetothyriales</taxon>
        <taxon>Trichomeriaceae</taxon>
        <taxon>Lithohypha</taxon>
    </lineage>
</organism>